<organism evidence="2 3">
    <name type="scientific">Lithocarpus litseifolius</name>
    <dbReference type="NCBI Taxonomy" id="425828"/>
    <lineage>
        <taxon>Eukaryota</taxon>
        <taxon>Viridiplantae</taxon>
        <taxon>Streptophyta</taxon>
        <taxon>Embryophyta</taxon>
        <taxon>Tracheophyta</taxon>
        <taxon>Spermatophyta</taxon>
        <taxon>Magnoliopsida</taxon>
        <taxon>eudicotyledons</taxon>
        <taxon>Gunneridae</taxon>
        <taxon>Pentapetalae</taxon>
        <taxon>rosids</taxon>
        <taxon>fabids</taxon>
        <taxon>Fagales</taxon>
        <taxon>Fagaceae</taxon>
        <taxon>Lithocarpus</taxon>
    </lineage>
</organism>
<gene>
    <name evidence="2" type="ORF">SO802_014773</name>
</gene>
<proteinExistence type="predicted"/>
<dbReference type="AlphaFoldDB" id="A0AAW2CU33"/>
<protein>
    <submittedName>
        <fullName evidence="2">Uncharacterized protein</fullName>
    </submittedName>
</protein>
<dbReference type="PANTHER" id="PTHR35318:SF2">
    <property type="entry name" value="OS08G0138900 PROTEIN"/>
    <property type="match status" value="1"/>
</dbReference>
<keyword evidence="3" id="KW-1185">Reference proteome</keyword>
<dbReference type="Proteomes" id="UP001459277">
    <property type="component" value="Unassembled WGS sequence"/>
</dbReference>
<sequence>MKFLLCCGVMRPDRVVKSEEEEEEEEEEETSRLAPLSYARRRRRMRRGSAGEAEWKPSLSAISEDMVMIERKKKKEEEEEEEKRASSEGVANSKRKTRTAPSRARVLVRSYSDDYEYVSQLYESQTVLQPVNGAEKSHAVDYSDICSGTIHVLMAFT</sequence>
<dbReference type="EMBL" id="JAZDWU010000005">
    <property type="protein sequence ID" value="KAL0000992.1"/>
    <property type="molecule type" value="Genomic_DNA"/>
</dbReference>
<feature type="region of interest" description="Disordered" evidence="1">
    <location>
        <begin position="72"/>
        <end position="103"/>
    </location>
</feature>
<dbReference type="PANTHER" id="PTHR35318">
    <property type="entry name" value="BNAA10G08410D PROTEIN"/>
    <property type="match status" value="1"/>
</dbReference>
<feature type="compositionally biased region" description="Acidic residues" evidence="1">
    <location>
        <begin position="19"/>
        <end position="29"/>
    </location>
</feature>
<comment type="caution">
    <text evidence="2">The sequence shown here is derived from an EMBL/GenBank/DDBJ whole genome shotgun (WGS) entry which is preliminary data.</text>
</comment>
<feature type="region of interest" description="Disordered" evidence="1">
    <location>
        <begin position="14"/>
        <end position="55"/>
    </location>
</feature>
<reference evidence="2 3" key="1">
    <citation type="submission" date="2024-01" db="EMBL/GenBank/DDBJ databases">
        <title>A telomere-to-telomere, gap-free genome of sweet tea (Lithocarpus litseifolius).</title>
        <authorList>
            <person name="Zhou J."/>
        </authorList>
    </citation>
    <scope>NUCLEOTIDE SEQUENCE [LARGE SCALE GENOMIC DNA]</scope>
    <source>
        <strain evidence="2">Zhou-2022a</strain>
        <tissue evidence="2">Leaf</tissue>
    </source>
</reference>
<accession>A0AAW2CU33</accession>
<evidence type="ECO:0000313" key="3">
    <source>
        <dbReference type="Proteomes" id="UP001459277"/>
    </source>
</evidence>
<evidence type="ECO:0000313" key="2">
    <source>
        <dbReference type="EMBL" id="KAL0000992.1"/>
    </source>
</evidence>
<name>A0AAW2CU33_9ROSI</name>
<evidence type="ECO:0000256" key="1">
    <source>
        <dbReference type="SAM" id="MobiDB-lite"/>
    </source>
</evidence>